<protein>
    <submittedName>
        <fullName evidence="3">Glycosyltransferase family 4 protein</fullName>
    </submittedName>
</protein>
<evidence type="ECO:0000259" key="2">
    <source>
        <dbReference type="Pfam" id="PF00534"/>
    </source>
</evidence>
<reference evidence="3 4" key="1">
    <citation type="submission" date="2019-09" db="EMBL/GenBank/DDBJ databases">
        <title>Distinct polysaccharide growth profiles of human intestinal Prevotella copri isolates.</title>
        <authorList>
            <person name="Fehlner-Peach H."/>
            <person name="Magnabosco C."/>
            <person name="Raghavan V."/>
            <person name="Scher J.U."/>
            <person name="Tett A."/>
            <person name="Cox L.M."/>
            <person name="Gottsegen C."/>
            <person name="Watters A."/>
            <person name="Wiltshire- Gordon J.D."/>
            <person name="Segata N."/>
            <person name="Bonneau R."/>
            <person name="Littman D.R."/>
        </authorList>
    </citation>
    <scope>NUCLEOTIDE SEQUENCE [LARGE SCALE GENOMIC DNA]</scope>
    <source>
        <strain evidence="4">iAA917</strain>
    </source>
</reference>
<proteinExistence type="predicted"/>
<dbReference type="GO" id="GO:0016757">
    <property type="term" value="F:glycosyltransferase activity"/>
    <property type="evidence" value="ECO:0007669"/>
    <property type="project" value="InterPro"/>
</dbReference>
<sequence length="337" mass="38747">MKVAYILYPEVIISNKSNGIRSQAETWASLLKEKGIKVDLINNWGNYNWKEYDVIHFFGSGSWAYNVSTRLRKINSKLIWSPIIDPPFSFSYKNKMVRNFLHRVTFGLIKSRYIVDSFTFKNFSKILVRSEFEGNFISNVYHIRKDLIKLIPLSYSLSCKPTTCYAKENFCLHISSIYQERKNVIRLIEAAKKKQFHLILAGNKGNKEQFSSIRKAIGNAKNIEVLGFISEEQKLNLYQRAKVFSLPSLAEGVGIVAVDAAYYGCEIVITNISGPKEYYNGHCIEVNPKSIEDIGNAITNFLEGKVQFQPNLSNFIKEEYSPERVTDRLIKLYLSIQ</sequence>
<dbReference type="Proteomes" id="UP000477980">
    <property type="component" value="Unassembled WGS sequence"/>
</dbReference>
<dbReference type="EMBL" id="VZAH01000058">
    <property type="protein sequence ID" value="MQP13906.1"/>
    <property type="molecule type" value="Genomic_DNA"/>
</dbReference>
<gene>
    <name evidence="3" type="ORF">F7D25_05685</name>
</gene>
<dbReference type="Pfam" id="PF00534">
    <property type="entry name" value="Glycos_transf_1"/>
    <property type="match status" value="1"/>
</dbReference>
<dbReference type="InterPro" id="IPR001296">
    <property type="entry name" value="Glyco_trans_1"/>
</dbReference>
<dbReference type="RefSeq" id="WP_153089412.1">
    <property type="nucleotide sequence ID" value="NZ_VZAH01000058.1"/>
</dbReference>
<accession>A0A6G1VK17</accession>
<dbReference type="AlphaFoldDB" id="A0A6G1VK17"/>
<name>A0A6G1VK17_9BACT</name>
<keyword evidence="1 3" id="KW-0808">Transferase</keyword>
<dbReference type="CDD" id="cd03801">
    <property type="entry name" value="GT4_PimA-like"/>
    <property type="match status" value="1"/>
</dbReference>
<evidence type="ECO:0000313" key="4">
    <source>
        <dbReference type="Proteomes" id="UP000477980"/>
    </source>
</evidence>
<dbReference type="SUPFAM" id="SSF53756">
    <property type="entry name" value="UDP-Glycosyltransferase/glycogen phosphorylase"/>
    <property type="match status" value="1"/>
</dbReference>
<evidence type="ECO:0000256" key="1">
    <source>
        <dbReference type="ARBA" id="ARBA00022679"/>
    </source>
</evidence>
<dbReference type="Gene3D" id="3.40.50.2000">
    <property type="entry name" value="Glycogen Phosphorylase B"/>
    <property type="match status" value="1"/>
</dbReference>
<dbReference type="OrthoDB" id="9811239at2"/>
<organism evidence="3 4">
    <name type="scientific">Segatella copri</name>
    <dbReference type="NCBI Taxonomy" id="165179"/>
    <lineage>
        <taxon>Bacteria</taxon>
        <taxon>Pseudomonadati</taxon>
        <taxon>Bacteroidota</taxon>
        <taxon>Bacteroidia</taxon>
        <taxon>Bacteroidales</taxon>
        <taxon>Prevotellaceae</taxon>
        <taxon>Segatella</taxon>
    </lineage>
</organism>
<dbReference type="PANTHER" id="PTHR46401">
    <property type="entry name" value="GLYCOSYLTRANSFERASE WBBK-RELATED"/>
    <property type="match status" value="1"/>
</dbReference>
<dbReference type="PANTHER" id="PTHR46401:SF2">
    <property type="entry name" value="GLYCOSYLTRANSFERASE WBBK-RELATED"/>
    <property type="match status" value="1"/>
</dbReference>
<comment type="caution">
    <text evidence="3">The sequence shown here is derived from an EMBL/GenBank/DDBJ whole genome shotgun (WGS) entry which is preliminary data.</text>
</comment>
<evidence type="ECO:0000313" key="3">
    <source>
        <dbReference type="EMBL" id="MQP13906.1"/>
    </source>
</evidence>
<feature type="domain" description="Glycosyl transferase family 1" evidence="2">
    <location>
        <begin position="167"/>
        <end position="307"/>
    </location>
</feature>